<dbReference type="Gene3D" id="3.40.50.300">
    <property type="entry name" value="P-loop containing nucleotide triphosphate hydrolases"/>
    <property type="match status" value="1"/>
</dbReference>
<reference evidence="8 9" key="1">
    <citation type="submission" date="2024-02" db="EMBL/GenBank/DDBJ databases">
        <authorList>
            <person name="Chen Y."/>
            <person name="Shah S."/>
            <person name="Dougan E. K."/>
            <person name="Thang M."/>
            <person name="Chan C."/>
        </authorList>
    </citation>
    <scope>NUCLEOTIDE SEQUENCE [LARGE SCALE GENOMIC DNA]</scope>
</reference>
<keyword evidence="9" id="KW-1185">Reference proteome</keyword>
<dbReference type="PANTHER" id="PTHR13710">
    <property type="entry name" value="DNA HELICASE RECQ FAMILY MEMBER"/>
    <property type="match status" value="1"/>
</dbReference>
<evidence type="ECO:0000256" key="3">
    <source>
        <dbReference type="ARBA" id="ARBA00023235"/>
    </source>
</evidence>
<organism evidence="8 9">
    <name type="scientific">Durusdinium trenchii</name>
    <dbReference type="NCBI Taxonomy" id="1381693"/>
    <lineage>
        <taxon>Eukaryota</taxon>
        <taxon>Sar</taxon>
        <taxon>Alveolata</taxon>
        <taxon>Dinophyceae</taxon>
        <taxon>Suessiales</taxon>
        <taxon>Symbiodiniaceae</taxon>
        <taxon>Durusdinium</taxon>
    </lineage>
</organism>
<evidence type="ECO:0000256" key="4">
    <source>
        <dbReference type="ARBA" id="ARBA00034617"/>
    </source>
</evidence>
<dbReference type="CDD" id="cd18794">
    <property type="entry name" value="SF2_C_RecQ"/>
    <property type="match status" value="1"/>
</dbReference>
<dbReference type="InterPro" id="IPR036388">
    <property type="entry name" value="WH-like_DNA-bd_sf"/>
</dbReference>
<keyword evidence="2" id="KW-0238">DNA-binding</keyword>
<sequence>MSSGSRSSRHVYVAAASHAFVSQSGIVAVLKSVREHGLPDAISRPTLKRTRRQAMPDMTPLGPLHGSVDLQTTDGGMVKLPVMNPWALLHATLERCESFRDFFEGVMASCKNTAETPFKVALYCDEILPGDQLKPTNQRKLVAFYWSLLEFKGQLGRDGLWWQIAICRTSHVKRIAGHYSQIFKQICNLFQTPPYDGRRGLQLPLRGPCKFGFFKVGLLLADEAALKQCWSNKGSSGLFICLFCQNVTNHLLNVAVHDKSDWLVPSSVCSLDRCVLHTDESVMAAVRKLKSDRPGMGKGAFEELEKSLGLTFAPEGALFDEDFMSSIPGVVSMTSFDWMHVYLVNGLWNSEVPLLIDKVKQEHAMGLLDFVVYLKSLSWPKKVSSRGTSGVRAVEKLKDGQLSCSASEGLSLYPTLRAFLMTQVPQSVGAAAKAVHSYYCLAAALDLLQRTRSESELRQAIEAHLAARLDSYGPRHMQPKAHYALHLPLILQRDGLLTSCWVHERKHRCLKRHGNQSTNCNTRLSWGNGILEEVVLSQLLETEEWDCKAGVVLTSAQKASDALTHAVKHALGRNMDSSFEVFVSQDALCNYESISRGDAAKTSSHVVEVWFHLRVVSDSSGESFHSVVSKWKSVGPNQFKITDVPELVMLMHHVVLDDRAWVDQHTATLKRANVEGPAQADDDDPPEEKKDDKVTTNMEEDLEIPEGATPSVALDVQKCLQLQETVELRAPTDRANLFYVVCHRPKAAADVLELVLSTIRKFPQGTPGLVYCITRKEAESLREGLSEHVRCAFYHGDLSADLRQKVHSAWVEGEVNVVVATVAFGMGINKGDVRFVIHAGLPASLHHYYQESGRAGRDGKPALCLLLYRPSDVARHSVMNYYKPASLREIYGAAMYCQRPKCRRAQISKHFGEPIPACFACDVCTLEVPPKRQKTRSGSAPPEAWRAACQAAVAVRGQEEQLTLAKLCDRVQKTCKWKGEAATEDAMYVCMSLLGTGYLREEFRHSPYATNAYLVGTPCADRVLEGEQVRTETLELGLPHELLRSAVDPGPAARAAEEASQLRKASDEDTNLRLRRLRKLRAQLGKSPGAANQ</sequence>
<dbReference type="InterPro" id="IPR027417">
    <property type="entry name" value="P-loop_NTPase"/>
</dbReference>
<dbReference type="InterPro" id="IPR001650">
    <property type="entry name" value="Helicase_C-like"/>
</dbReference>
<evidence type="ECO:0000313" key="8">
    <source>
        <dbReference type="EMBL" id="CAK9069347.1"/>
    </source>
</evidence>
<evidence type="ECO:0000256" key="5">
    <source>
        <dbReference type="ARBA" id="ARBA00034808"/>
    </source>
</evidence>
<accession>A0ABP0P321</accession>
<evidence type="ECO:0000259" key="7">
    <source>
        <dbReference type="PROSITE" id="PS51194"/>
    </source>
</evidence>
<comment type="similarity">
    <text evidence="1">Belongs to the helicase family. RecQ subfamily.</text>
</comment>
<dbReference type="SMART" id="SM00490">
    <property type="entry name" value="HELICc"/>
    <property type="match status" value="1"/>
</dbReference>
<evidence type="ECO:0000256" key="6">
    <source>
        <dbReference type="SAM" id="MobiDB-lite"/>
    </source>
</evidence>
<name>A0ABP0P321_9DINO</name>
<dbReference type="Pfam" id="PF00271">
    <property type="entry name" value="Helicase_C"/>
    <property type="match status" value="1"/>
</dbReference>
<dbReference type="SUPFAM" id="SSF52540">
    <property type="entry name" value="P-loop containing nucleoside triphosphate hydrolases"/>
    <property type="match status" value="1"/>
</dbReference>
<feature type="region of interest" description="Disordered" evidence="6">
    <location>
        <begin position="671"/>
        <end position="707"/>
    </location>
</feature>
<dbReference type="EC" id="5.6.2.4" evidence="5"/>
<comment type="caution">
    <text evidence="8">The sequence shown here is derived from an EMBL/GenBank/DDBJ whole genome shotgun (WGS) entry which is preliminary data.</text>
</comment>
<feature type="domain" description="Helicase C-terminal" evidence="7">
    <location>
        <begin position="751"/>
        <end position="908"/>
    </location>
</feature>
<dbReference type="Pfam" id="PF16124">
    <property type="entry name" value="RecQ_Zn_bind"/>
    <property type="match status" value="1"/>
</dbReference>
<dbReference type="PANTHER" id="PTHR13710:SF105">
    <property type="entry name" value="ATP-DEPENDENT DNA HELICASE Q1"/>
    <property type="match status" value="1"/>
</dbReference>
<dbReference type="Gene3D" id="1.10.10.10">
    <property type="entry name" value="Winged helix-like DNA-binding domain superfamily/Winged helix DNA-binding domain"/>
    <property type="match status" value="1"/>
</dbReference>
<keyword evidence="3" id="KW-0413">Isomerase</keyword>
<dbReference type="InterPro" id="IPR032284">
    <property type="entry name" value="RecQ_Zn-bd"/>
</dbReference>
<evidence type="ECO:0000256" key="2">
    <source>
        <dbReference type="ARBA" id="ARBA00023125"/>
    </source>
</evidence>
<evidence type="ECO:0000313" key="9">
    <source>
        <dbReference type="Proteomes" id="UP001642484"/>
    </source>
</evidence>
<dbReference type="Proteomes" id="UP001642484">
    <property type="component" value="Unassembled WGS sequence"/>
</dbReference>
<gene>
    <name evidence="8" type="ORF">CCMP2556_LOCUS34110</name>
</gene>
<proteinExistence type="inferred from homology"/>
<dbReference type="PROSITE" id="PS51194">
    <property type="entry name" value="HELICASE_CTER"/>
    <property type="match status" value="1"/>
</dbReference>
<dbReference type="EMBL" id="CAXAMN010022432">
    <property type="protein sequence ID" value="CAK9069347.1"/>
    <property type="molecule type" value="Genomic_DNA"/>
</dbReference>
<evidence type="ECO:0000256" key="1">
    <source>
        <dbReference type="ARBA" id="ARBA00005446"/>
    </source>
</evidence>
<comment type="catalytic activity">
    <reaction evidence="4">
        <text>Couples ATP hydrolysis with the unwinding of duplex DNA by translocating in the 3'-5' direction.</text>
        <dbReference type="EC" id="5.6.2.4"/>
    </reaction>
</comment>
<protein>
    <recommendedName>
        <fullName evidence="5">DNA 3'-5' helicase</fullName>
        <ecNumber evidence="5">5.6.2.4</ecNumber>
    </recommendedName>
</protein>